<evidence type="ECO:0000313" key="2">
    <source>
        <dbReference type="Proteomes" id="UP000765509"/>
    </source>
</evidence>
<sequence>MLAVTSRHAYDAVSHPYACIVPSWHASNAAHHPYACSSLPTCLQCPPHTSLILTLLQPPEGETTMAPPISALATPSCSSLPLTILTLPWLPQDIPLMPPSTPLMPNPLSTTYHPYPQVLYP</sequence>
<comment type="caution">
    <text evidence="1">The sequence shown here is derived from an EMBL/GenBank/DDBJ whole genome shotgun (WGS) entry which is preliminary data.</text>
</comment>
<organism evidence="1 2">
    <name type="scientific">Austropuccinia psidii MF-1</name>
    <dbReference type="NCBI Taxonomy" id="1389203"/>
    <lineage>
        <taxon>Eukaryota</taxon>
        <taxon>Fungi</taxon>
        <taxon>Dikarya</taxon>
        <taxon>Basidiomycota</taxon>
        <taxon>Pucciniomycotina</taxon>
        <taxon>Pucciniomycetes</taxon>
        <taxon>Pucciniales</taxon>
        <taxon>Sphaerophragmiaceae</taxon>
        <taxon>Austropuccinia</taxon>
    </lineage>
</organism>
<reference evidence="1" key="1">
    <citation type="submission" date="2021-03" db="EMBL/GenBank/DDBJ databases">
        <title>Draft genome sequence of rust myrtle Austropuccinia psidii MF-1, a brazilian biotype.</title>
        <authorList>
            <person name="Quecine M.C."/>
            <person name="Pachon D.M.R."/>
            <person name="Bonatelli M.L."/>
            <person name="Correr F.H."/>
            <person name="Franceschini L.M."/>
            <person name="Leite T.F."/>
            <person name="Margarido G.R.A."/>
            <person name="Almeida C.A."/>
            <person name="Ferrarezi J.A."/>
            <person name="Labate C.A."/>
        </authorList>
    </citation>
    <scope>NUCLEOTIDE SEQUENCE</scope>
    <source>
        <strain evidence="1">MF-1</strain>
    </source>
</reference>
<keyword evidence="2" id="KW-1185">Reference proteome</keyword>
<name>A0A9Q3DS74_9BASI</name>
<gene>
    <name evidence="1" type="ORF">O181_045513</name>
</gene>
<proteinExistence type="predicted"/>
<evidence type="ECO:0000313" key="1">
    <source>
        <dbReference type="EMBL" id="MBW0505798.1"/>
    </source>
</evidence>
<dbReference type="Proteomes" id="UP000765509">
    <property type="component" value="Unassembled WGS sequence"/>
</dbReference>
<dbReference type="EMBL" id="AVOT02018701">
    <property type="protein sequence ID" value="MBW0505798.1"/>
    <property type="molecule type" value="Genomic_DNA"/>
</dbReference>
<accession>A0A9Q3DS74</accession>
<dbReference type="AlphaFoldDB" id="A0A9Q3DS74"/>
<protein>
    <submittedName>
        <fullName evidence="1">Uncharacterized protein</fullName>
    </submittedName>
</protein>